<reference evidence="1" key="1">
    <citation type="submission" date="2014-11" db="EMBL/GenBank/DDBJ databases">
        <authorList>
            <person name="Amaro Gonzalez C."/>
        </authorList>
    </citation>
    <scope>NUCLEOTIDE SEQUENCE</scope>
</reference>
<dbReference type="EMBL" id="GBXM01030504">
    <property type="protein sequence ID" value="JAH78073.1"/>
    <property type="molecule type" value="Transcribed_RNA"/>
</dbReference>
<organism evidence="1">
    <name type="scientific">Anguilla anguilla</name>
    <name type="common">European freshwater eel</name>
    <name type="synonym">Muraena anguilla</name>
    <dbReference type="NCBI Taxonomy" id="7936"/>
    <lineage>
        <taxon>Eukaryota</taxon>
        <taxon>Metazoa</taxon>
        <taxon>Chordata</taxon>
        <taxon>Craniata</taxon>
        <taxon>Vertebrata</taxon>
        <taxon>Euteleostomi</taxon>
        <taxon>Actinopterygii</taxon>
        <taxon>Neopterygii</taxon>
        <taxon>Teleostei</taxon>
        <taxon>Anguilliformes</taxon>
        <taxon>Anguillidae</taxon>
        <taxon>Anguilla</taxon>
    </lineage>
</organism>
<proteinExistence type="predicted"/>
<dbReference type="AlphaFoldDB" id="A0A0E9VLG7"/>
<protein>
    <submittedName>
        <fullName evidence="1">Uncharacterized protein</fullName>
    </submittedName>
</protein>
<sequence length="56" mass="6661">MAVFRQGLSEHIQDELATREEVDSLEALIEMALRLDNRLRERPLAQRLYNRCFVPF</sequence>
<reference evidence="1" key="2">
    <citation type="journal article" date="2015" name="Fish Shellfish Immunol.">
        <title>Early steps in the European eel (Anguilla anguilla)-Vibrio vulnificus interaction in the gills: Role of the RtxA13 toxin.</title>
        <authorList>
            <person name="Callol A."/>
            <person name="Pajuelo D."/>
            <person name="Ebbesson L."/>
            <person name="Teles M."/>
            <person name="MacKenzie S."/>
            <person name="Amaro C."/>
        </authorList>
    </citation>
    <scope>NUCLEOTIDE SEQUENCE</scope>
</reference>
<accession>A0A0E9VLG7</accession>
<name>A0A0E9VLG7_ANGAN</name>
<evidence type="ECO:0000313" key="1">
    <source>
        <dbReference type="EMBL" id="JAH78073.1"/>
    </source>
</evidence>